<protein>
    <submittedName>
        <fullName evidence="3">Uncharacterized protein</fullName>
    </submittedName>
</protein>
<feature type="compositionally biased region" description="Acidic residues" evidence="1">
    <location>
        <begin position="294"/>
        <end position="303"/>
    </location>
</feature>
<dbReference type="EMBL" id="CAKOFQ010008067">
    <property type="protein sequence ID" value="CAH2011377.1"/>
    <property type="molecule type" value="Genomic_DNA"/>
</dbReference>
<keyword evidence="2" id="KW-1133">Transmembrane helix</keyword>
<feature type="compositionally biased region" description="Low complexity" evidence="1">
    <location>
        <begin position="434"/>
        <end position="448"/>
    </location>
</feature>
<dbReference type="Proteomes" id="UP001152888">
    <property type="component" value="Unassembled WGS sequence"/>
</dbReference>
<gene>
    <name evidence="3" type="ORF">ACAOBT_LOCUS32151</name>
</gene>
<keyword evidence="2" id="KW-0472">Membrane</keyword>
<name>A0A9P0M8R4_ACAOB</name>
<feature type="region of interest" description="Disordered" evidence="1">
    <location>
        <begin position="434"/>
        <end position="453"/>
    </location>
</feature>
<evidence type="ECO:0000256" key="1">
    <source>
        <dbReference type="SAM" id="MobiDB-lite"/>
    </source>
</evidence>
<feature type="transmembrane region" description="Helical" evidence="2">
    <location>
        <begin position="93"/>
        <end position="115"/>
    </location>
</feature>
<evidence type="ECO:0000313" key="3">
    <source>
        <dbReference type="EMBL" id="CAH2011377.1"/>
    </source>
</evidence>
<keyword evidence="2" id="KW-0812">Transmembrane</keyword>
<accession>A0A9P0M8R4</accession>
<feature type="region of interest" description="Disordered" evidence="1">
    <location>
        <begin position="495"/>
        <end position="531"/>
    </location>
</feature>
<feature type="region of interest" description="Disordered" evidence="1">
    <location>
        <begin position="545"/>
        <end position="609"/>
    </location>
</feature>
<dbReference type="AlphaFoldDB" id="A0A9P0M8R4"/>
<sequence>MVGAAATRRCFEAVPCSRSSDRCETVSQSSKQRTHHQVTRQSSTSESMEKELQPESMATVTIKPEYPPSEVYGSEPPPAYHKPHSAAVQITKIAAVTVVLCSVVLGCFLLASAYVTANASCRQLEQELELLSEAADRFQSPPQPEALVQDEPSHAKRHTDPLTAEETQHKTAKEIETNNIDNDDKPDSSESSDSSDSEEDKTPIQLKLPLQLDLDELTQAFLEKNQRSKMNCIVEKKKAEELVDHQPKTIRLPFGVNLTTDPRLERLSGERMVIICESGTMQRAQPMPSQPQEEQSDSSDDQEEDTIMIQPVMIPIPATSYQTHMPQRMVPPPMVQRAPMRGPVVHPMEAMRPPMPPVIQASIQMQEQPQAQQQPEFPPNPILHHIVQQIIAQKIMESQRAREEQMRQQQMQQMEMQRAQEIQRAQMIHRQIQEQQMREQAQQEQMEQMEQEQRIPHRFDIPPQAQVVQRIPIPEEVLTQLNRLPNRDVIVAVSSAEGSSSVEQEPQQTQQPQQQQTQPQPEQETVQPPQQFQVQQEIRFVQEPRQSAVEMNGRQAYARAMPVDIPVAMMPQEQQEPQQDQQEQQSEQTVAIVPDSEEARPHYVHPRSV</sequence>
<comment type="caution">
    <text evidence="3">The sequence shown here is derived from an EMBL/GenBank/DDBJ whole genome shotgun (WGS) entry which is preliminary data.</text>
</comment>
<organism evidence="3 4">
    <name type="scientific">Acanthoscelides obtectus</name>
    <name type="common">Bean weevil</name>
    <name type="synonym">Bruchus obtectus</name>
    <dbReference type="NCBI Taxonomy" id="200917"/>
    <lineage>
        <taxon>Eukaryota</taxon>
        <taxon>Metazoa</taxon>
        <taxon>Ecdysozoa</taxon>
        <taxon>Arthropoda</taxon>
        <taxon>Hexapoda</taxon>
        <taxon>Insecta</taxon>
        <taxon>Pterygota</taxon>
        <taxon>Neoptera</taxon>
        <taxon>Endopterygota</taxon>
        <taxon>Coleoptera</taxon>
        <taxon>Polyphaga</taxon>
        <taxon>Cucujiformia</taxon>
        <taxon>Chrysomeloidea</taxon>
        <taxon>Chrysomelidae</taxon>
        <taxon>Bruchinae</taxon>
        <taxon>Bruchini</taxon>
        <taxon>Acanthoscelides</taxon>
    </lineage>
</organism>
<feature type="compositionally biased region" description="Low complexity" evidence="1">
    <location>
        <begin position="572"/>
        <end position="588"/>
    </location>
</feature>
<feature type="region of interest" description="Disordered" evidence="1">
    <location>
        <begin position="280"/>
        <end position="303"/>
    </location>
</feature>
<evidence type="ECO:0000313" key="4">
    <source>
        <dbReference type="Proteomes" id="UP001152888"/>
    </source>
</evidence>
<dbReference type="OrthoDB" id="8964374at2759"/>
<reference evidence="3" key="1">
    <citation type="submission" date="2022-03" db="EMBL/GenBank/DDBJ databases">
        <authorList>
            <person name="Sayadi A."/>
        </authorList>
    </citation>
    <scope>NUCLEOTIDE SEQUENCE</scope>
</reference>
<evidence type="ECO:0000256" key="2">
    <source>
        <dbReference type="SAM" id="Phobius"/>
    </source>
</evidence>
<keyword evidence="4" id="KW-1185">Reference proteome</keyword>
<feature type="region of interest" description="Disordered" evidence="1">
    <location>
        <begin position="140"/>
        <end position="207"/>
    </location>
</feature>
<feature type="region of interest" description="Disordered" evidence="1">
    <location>
        <begin position="25"/>
        <end position="58"/>
    </location>
</feature>
<proteinExistence type="predicted"/>
<feature type="compositionally biased region" description="Basic and acidic residues" evidence="1">
    <location>
        <begin position="151"/>
        <end position="188"/>
    </location>
</feature>